<evidence type="ECO:0000256" key="4">
    <source>
        <dbReference type="ARBA" id="ARBA00023163"/>
    </source>
</evidence>
<dbReference type="GO" id="GO:0003700">
    <property type="term" value="F:DNA-binding transcription factor activity"/>
    <property type="evidence" value="ECO:0007669"/>
    <property type="project" value="InterPro"/>
</dbReference>
<dbReference type="FunFam" id="3.30.420.10:FF:000045">
    <property type="entry name" value="3'-5' exonuclease DinG"/>
    <property type="match status" value="1"/>
</dbReference>
<dbReference type="CDD" id="cd06127">
    <property type="entry name" value="DEDDh"/>
    <property type="match status" value="1"/>
</dbReference>
<dbReference type="InterPro" id="IPR014710">
    <property type="entry name" value="RmlC-like_jellyroll"/>
</dbReference>
<dbReference type="PANTHER" id="PTHR11019:SF199">
    <property type="entry name" value="HTH-TYPE TRANSCRIPTIONAL REGULATOR NIMR"/>
    <property type="match status" value="1"/>
</dbReference>
<dbReference type="GO" id="GO:0003887">
    <property type="term" value="F:DNA-directed DNA polymerase activity"/>
    <property type="evidence" value="ECO:0007669"/>
    <property type="project" value="UniProtKB-EC"/>
</dbReference>
<dbReference type="GO" id="GO:0043565">
    <property type="term" value="F:sequence-specific DNA binding"/>
    <property type="evidence" value="ECO:0007669"/>
    <property type="project" value="InterPro"/>
</dbReference>
<dbReference type="Proteomes" id="UP000254589">
    <property type="component" value="Unassembled WGS sequence"/>
</dbReference>
<reference evidence="8 9" key="1">
    <citation type="submission" date="2018-06" db="EMBL/GenBank/DDBJ databases">
        <authorList>
            <consortium name="Pathogen Informatics"/>
            <person name="Doyle S."/>
        </authorList>
    </citation>
    <scope>NUCLEOTIDE SEQUENCE [LARGE SCALE GENOMIC DNA]</scope>
    <source>
        <strain evidence="8 9">NCTC13159</strain>
    </source>
</reference>
<dbReference type="Gene3D" id="3.30.420.10">
    <property type="entry name" value="Ribonuclease H-like superfamily/Ribonuclease H"/>
    <property type="match status" value="1"/>
</dbReference>
<evidence type="ECO:0000256" key="2">
    <source>
        <dbReference type="ARBA" id="ARBA00023015"/>
    </source>
</evidence>
<proteinExistence type="predicted"/>
<dbReference type="Pfam" id="PF00929">
    <property type="entry name" value="RNase_T"/>
    <property type="match status" value="1"/>
</dbReference>
<evidence type="ECO:0000313" key="8">
    <source>
        <dbReference type="EMBL" id="SUA88755.1"/>
    </source>
</evidence>
<dbReference type="Pfam" id="PF12833">
    <property type="entry name" value="HTH_18"/>
    <property type="match status" value="1"/>
</dbReference>
<evidence type="ECO:0000256" key="6">
    <source>
        <dbReference type="ARBA" id="ARBA00026073"/>
    </source>
</evidence>
<comment type="caution">
    <text evidence="8">The sequence shown here is derived from an EMBL/GenBank/DDBJ whole genome shotgun (WGS) entry which is preliminary data.</text>
</comment>
<dbReference type="SUPFAM" id="SSF51182">
    <property type="entry name" value="RmlC-like cupins"/>
    <property type="match status" value="1"/>
</dbReference>
<name>A0AAJ4Z8K0_PANPU</name>
<dbReference type="InterPro" id="IPR011051">
    <property type="entry name" value="RmlC_Cupin_sf"/>
</dbReference>
<dbReference type="SUPFAM" id="SSF53098">
    <property type="entry name" value="Ribonuclease H-like"/>
    <property type="match status" value="1"/>
</dbReference>
<keyword evidence="1" id="KW-0678">Repressor</keyword>
<dbReference type="InterPro" id="IPR013520">
    <property type="entry name" value="Ribonucl_H"/>
</dbReference>
<keyword evidence="4" id="KW-0804">Transcription</keyword>
<protein>
    <submittedName>
        <fullName evidence="8">DNA polymerase III polC-type</fullName>
        <ecNumber evidence="8">2.7.7.7</ecNumber>
    </submittedName>
</protein>
<sequence>MPLLTDLSTHVEWIDPDVVPRPVVTFGASGIDIASIEAGPDRLEKDFHRHRKGQLMMLLRGVLTCEIEGSLWIVPPHSALWVPGDVMHKITAAGTIEVYVAFIDPAATSALPAACCAVTTTPLLRELVVRSATLPVRYPEGGPESHLVTLLLDELAAAPLGTLKLPMPTDKRLRRIAEAIMKAPDDRGTMRIWARRVGLSERTLARLLTQETGMSFGRWRQQLQLMLAVKWLSTGSSVQEVADALGYESAGSFVTMFRKALGTSPGRYVAERRASVGRSVESRVEIRVDPCRDRRHWRSASRLPTNRDKCMQTVAVLDFETTGLSPTQGDRATEIAVVLLRDGKIVDRYQSLMNAGRRIPSDVAALTGITNDMIAAAPSVSKVMREAAEFVGACPVVAHNAGFDKRFWQAELALLGMKADHAFACTMLASRRIYPHAQNHRLSSLAQMLCLPQTGRAHRAMVDAEMTTHLWHRLQNDIGRTYGLGHVDHALISRVQTTSKDKVPMMLRALAQGR</sequence>
<dbReference type="CDD" id="cd06124">
    <property type="entry name" value="cupin_NimR-like_N"/>
    <property type="match status" value="1"/>
</dbReference>
<comment type="subunit">
    <text evidence="6">DNA polymerase III contains a core (composed of alpha, epsilon and theta chains) that associates with a tau subunit. This core dimerizes to form the POLIII' complex. PolIII' associates with the gamma complex (composed of gamma, delta, delta', psi and chi chains) and with the beta chain to form the complete DNA polymerase III complex.</text>
</comment>
<dbReference type="InterPro" id="IPR036397">
    <property type="entry name" value="RNaseH_sf"/>
</dbReference>
<keyword evidence="3" id="KW-0238">DNA-binding</keyword>
<accession>A0AAJ4Z8K0</accession>
<dbReference type="SMART" id="SM00342">
    <property type="entry name" value="HTH_ARAC"/>
    <property type="match status" value="1"/>
</dbReference>
<evidence type="ECO:0000313" key="9">
    <source>
        <dbReference type="Proteomes" id="UP000254589"/>
    </source>
</evidence>
<feature type="domain" description="HTH araC/xylS-type" evidence="7">
    <location>
        <begin position="174"/>
        <end position="271"/>
    </location>
</feature>
<dbReference type="AlphaFoldDB" id="A0AAJ4Z8K0"/>
<dbReference type="SMART" id="SM00479">
    <property type="entry name" value="EXOIII"/>
    <property type="match status" value="1"/>
</dbReference>
<keyword evidence="8" id="KW-0808">Transferase</keyword>
<keyword evidence="8" id="KW-0548">Nucleotidyltransferase</keyword>
<evidence type="ECO:0000256" key="3">
    <source>
        <dbReference type="ARBA" id="ARBA00023125"/>
    </source>
</evidence>
<dbReference type="EMBL" id="UGSJ01000001">
    <property type="protein sequence ID" value="SUA88755.1"/>
    <property type="molecule type" value="Genomic_DNA"/>
</dbReference>
<evidence type="ECO:0000256" key="5">
    <source>
        <dbReference type="ARBA" id="ARBA00025483"/>
    </source>
</evidence>
<dbReference type="InterPro" id="IPR009057">
    <property type="entry name" value="Homeodomain-like_sf"/>
</dbReference>
<dbReference type="GO" id="GO:0004527">
    <property type="term" value="F:exonuclease activity"/>
    <property type="evidence" value="ECO:0007669"/>
    <property type="project" value="UniProtKB-ARBA"/>
</dbReference>
<dbReference type="PROSITE" id="PS00041">
    <property type="entry name" value="HTH_ARAC_FAMILY_1"/>
    <property type="match status" value="1"/>
</dbReference>
<dbReference type="InterPro" id="IPR018060">
    <property type="entry name" value="HTH_AraC"/>
</dbReference>
<evidence type="ECO:0000259" key="7">
    <source>
        <dbReference type="PROSITE" id="PS01124"/>
    </source>
</evidence>
<dbReference type="FunFam" id="1.10.10.60:FF:000132">
    <property type="entry name" value="AraC family transcriptional regulator"/>
    <property type="match status" value="1"/>
</dbReference>
<keyword evidence="2" id="KW-0805">Transcription regulation</keyword>
<gene>
    <name evidence="8" type="primary">polC</name>
    <name evidence="8" type="ORF">NCTC13159_00205</name>
</gene>
<dbReference type="InterPro" id="IPR018062">
    <property type="entry name" value="HTH_AraC-typ_CS"/>
</dbReference>
<evidence type="ECO:0000256" key="1">
    <source>
        <dbReference type="ARBA" id="ARBA00022491"/>
    </source>
</evidence>
<dbReference type="Gene3D" id="1.10.10.60">
    <property type="entry name" value="Homeodomain-like"/>
    <property type="match status" value="1"/>
</dbReference>
<dbReference type="PROSITE" id="PS01124">
    <property type="entry name" value="HTH_ARAC_FAMILY_2"/>
    <property type="match status" value="1"/>
</dbReference>
<dbReference type="InterPro" id="IPR012337">
    <property type="entry name" value="RNaseH-like_sf"/>
</dbReference>
<dbReference type="Gene3D" id="2.60.120.10">
    <property type="entry name" value="Jelly Rolls"/>
    <property type="match status" value="1"/>
</dbReference>
<comment type="function">
    <text evidence="5">DNA polymerase III is a complex, multichain enzyme responsible for most of the replicative synthesis in bacteria. The epsilon subunit contain the editing function and is a proofreading 3'-5' exonuclease.</text>
</comment>
<dbReference type="SUPFAM" id="SSF46689">
    <property type="entry name" value="Homeodomain-like"/>
    <property type="match status" value="2"/>
</dbReference>
<organism evidence="8 9">
    <name type="scientific">Pandoraea pulmonicola</name>
    <dbReference type="NCBI Taxonomy" id="93221"/>
    <lineage>
        <taxon>Bacteria</taxon>
        <taxon>Pseudomonadati</taxon>
        <taxon>Pseudomonadota</taxon>
        <taxon>Betaproteobacteria</taxon>
        <taxon>Burkholderiales</taxon>
        <taxon>Burkholderiaceae</taxon>
        <taxon>Pandoraea</taxon>
    </lineage>
</organism>
<dbReference type="PANTHER" id="PTHR11019">
    <property type="entry name" value="HTH-TYPE TRANSCRIPTIONAL REGULATOR NIMR"/>
    <property type="match status" value="1"/>
</dbReference>
<dbReference type="EC" id="2.7.7.7" evidence="8"/>